<dbReference type="GO" id="GO:0005525">
    <property type="term" value="F:GTP binding"/>
    <property type="evidence" value="ECO:0007669"/>
    <property type="project" value="UniProtKB-KW"/>
</dbReference>
<dbReference type="InterPro" id="IPR027417">
    <property type="entry name" value="P-loop_NTPase"/>
</dbReference>
<evidence type="ECO:0000256" key="2">
    <source>
        <dbReference type="ARBA" id="ARBA00022741"/>
    </source>
</evidence>
<comment type="similarity">
    <text evidence="1">Belongs to the small GTPase superfamily. Rab family.</text>
</comment>
<dbReference type="PROSITE" id="PS51420">
    <property type="entry name" value="RHO"/>
    <property type="match status" value="1"/>
</dbReference>
<dbReference type="SMART" id="SM00174">
    <property type="entry name" value="RHO"/>
    <property type="match status" value="1"/>
</dbReference>
<reference evidence="5" key="1">
    <citation type="submission" date="2021-09" db="EMBL/GenBank/DDBJ databases">
        <authorList>
            <consortium name="AG Swart"/>
            <person name="Singh M."/>
            <person name="Singh A."/>
            <person name="Seah K."/>
            <person name="Emmerich C."/>
        </authorList>
    </citation>
    <scope>NUCLEOTIDE SEQUENCE</scope>
    <source>
        <strain evidence="5">ATCC30299</strain>
    </source>
</reference>
<keyword evidence="3" id="KW-0342">GTP-binding</keyword>
<dbReference type="InterPro" id="IPR001806">
    <property type="entry name" value="Small_GTPase"/>
</dbReference>
<sequence>MDSNENEVQYSYKVVLIGDSGVGKTSLLTRFTKNQFSFEIRSTIGFQNAFHAVEIEGKIVKAEIWDTTGQERIRPAMNPFYRGAVGALLVFDITNAESFAGLNNWLNELSNFATNISCILLIGNKTDLESDRKVSQTKAIQFAQKFNNMMYIETSANTAENVNKAFETLLGNILSSTIKAKKVSGGEQLNLNGPAKRIEFEDMVENARHRKKRKRHQQDNPQCACALACSVF</sequence>
<dbReference type="FunFam" id="3.40.50.300:FF:001129">
    <property type="entry name" value="ras-related protein Rab-44 isoform X2"/>
    <property type="match status" value="1"/>
</dbReference>
<dbReference type="InterPro" id="IPR050209">
    <property type="entry name" value="Rab_GTPases_membrane_traffic"/>
</dbReference>
<evidence type="ECO:0000313" key="5">
    <source>
        <dbReference type="EMBL" id="CAG9311123.1"/>
    </source>
</evidence>
<dbReference type="SMART" id="SM00175">
    <property type="entry name" value="RAB"/>
    <property type="match status" value="1"/>
</dbReference>
<dbReference type="PROSITE" id="PS51419">
    <property type="entry name" value="RAB"/>
    <property type="match status" value="1"/>
</dbReference>
<dbReference type="SUPFAM" id="SSF52540">
    <property type="entry name" value="P-loop containing nucleoside triphosphate hydrolases"/>
    <property type="match status" value="1"/>
</dbReference>
<dbReference type="InterPro" id="IPR005225">
    <property type="entry name" value="Small_GTP-bd"/>
</dbReference>
<dbReference type="NCBIfam" id="TIGR00231">
    <property type="entry name" value="small_GTP"/>
    <property type="match status" value="1"/>
</dbReference>
<organism evidence="5 6">
    <name type="scientific">Blepharisma stoltei</name>
    <dbReference type="NCBI Taxonomy" id="1481888"/>
    <lineage>
        <taxon>Eukaryota</taxon>
        <taxon>Sar</taxon>
        <taxon>Alveolata</taxon>
        <taxon>Ciliophora</taxon>
        <taxon>Postciliodesmatophora</taxon>
        <taxon>Heterotrichea</taxon>
        <taxon>Heterotrichida</taxon>
        <taxon>Blepharismidae</taxon>
        <taxon>Blepharisma</taxon>
    </lineage>
</organism>
<dbReference type="Pfam" id="PF00071">
    <property type="entry name" value="Ras"/>
    <property type="match status" value="1"/>
</dbReference>
<dbReference type="PROSITE" id="PS51421">
    <property type="entry name" value="RAS"/>
    <property type="match status" value="1"/>
</dbReference>
<keyword evidence="6" id="KW-1185">Reference proteome</keyword>
<dbReference type="Gene3D" id="3.40.50.300">
    <property type="entry name" value="P-loop containing nucleotide triphosphate hydrolases"/>
    <property type="match status" value="1"/>
</dbReference>
<evidence type="ECO:0000256" key="4">
    <source>
        <dbReference type="ARBA" id="ARBA00023288"/>
    </source>
</evidence>
<dbReference type="SMART" id="SM00173">
    <property type="entry name" value="RAS"/>
    <property type="match status" value="1"/>
</dbReference>
<gene>
    <name evidence="5" type="ORF">BSTOLATCC_MIC3417</name>
</gene>
<dbReference type="AlphaFoldDB" id="A0AAU9IS49"/>
<name>A0AAU9IS49_9CILI</name>
<comment type="caution">
    <text evidence="5">The sequence shown here is derived from an EMBL/GenBank/DDBJ whole genome shotgun (WGS) entry which is preliminary data.</text>
</comment>
<keyword evidence="4" id="KW-0449">Lipoprotein</keyword>
<evidence type="ECO:0000256" key="1">
    <source>
        <dbReference type="ARBA" id="ARBA00006270"/>
    </source>
</evidence>
<dbReference type="PANTHER" id="PTHR47979">
    <property type="entry name" value="DRAB11-RELATED"/>
    <property type="match status" value="1"/>
</dbReference>
<dbReference type="GO" id="GO:0003924">
    <property type="term" value="F:GTPase activity"/>
    <property type="evidence" value="ECO:0007669"/>
    <property type="project" value="InterPro"/>
</dbReference>
<protein>
    <submittedName>
        <fullName evidence="5">Uncharacterized protein</fullName>
    </submittedName>
</protein>
<proteinExistence type="inferred from homology"/>
<dbReference type="PRINTS" id="PR00449">
    <property type="entry name" value="RASTRNSFRMNG"/>
</dbReference>
<evidence type="ECO:0000313" key="6">
    <source>
        <dbReference type="Proteomes" id="UP001162131"/>
    </source>
</evidence>
<evidence type="ECO:0000256" key="3">
    <source>
        <dbReference type="ARBA" id="ARBA00023134"/>
    </source>
</evidence>
<accession>A0AAU9IS49</accession>
<dbReference type="SMART" id="SM00176">
    <property type="entry name" value="RAN"/>
    <property type="match status" value="1"/>
</dbReference>
<keyword evidence="2" id="KW-0547">Nucleotide-binding</keyword>
<dbReference type="Proteomes" id="UP001162131">
    <property type="component" value="Unassembled WGS sequence"/>
</dbReference>
<dbReference type="EMBL" id="CAJZBQ010000004">
    <property type="protein sequence ID" value="CAG9311123.1"/>
    <property type="molecule type" value="Genomic_DNA"/>
</dbReference>